<evidence type="ECO:0000313" key="2">
    <source>
        <dbReference type="EMBL" id="AOZ07187.1"/>
    </source>
</evidence>
<sequence>MKLLLSTASLIHAAHCRNLLDAAGIRAELRNVWLAGATGDIPFQESAPQVWLLDADREAEALAVLEAAARPVPGPPWRCGRCGEWHEAQFGACWHCGASREPAGTTGAG</sequence>
<proteinExistence type="predicted"/>
<gene>
    <name evidence="2" type="ORF">BKK80_16195</name>
</gene>
<evidence type="ECO:0000313" key="3">
    <source>
        <dbReference type="Proteomes" id="UP000177515"/>
    </source>
</evidence>
<dbReference type="InterPro" id="IPR018551">
    <property type="entry name" value="DUF2007"/>
</dbReference>
<feature type="domain" description="DUF2007" evidence="1">
    <location>
        <begin position="1"/>
        <end position="68"/>
    </location>
</feature>
<reference evidence="2 3" key="1">
    <citation type="submission" date="2016-10" db="EMBL/GenBank/DDBJ databases">
        <title>Complete genome sequences of three Cupriavidus strains isolated from various Malaysian environments.</title>
        <authorList>
            <person name="Abdullah A.A.-A."/>
            <person name="Shafie N.A.H."/>
            <person name="Lau N.S."/>
        </authorList>
    </citation>
    <scope>NUCLEOTIDE SEQUENCE [LARGE SCALE GENOMIC DNA]</scope>
    <source>
        <strain evidence="2 3">USMAA1020</strain>
    </source>
</reference>
<dbReference type="Pfam" id="PF09413">
    <property type="entry name" value="DUF2007"/>
    <property type="match status" value="1"/>
</dbReference>
<dbReference type="EMBL" id="CP017754">
    <property type="protein sequence ID" value="AOZ07187.1"/>
    <property type="molecule type" value="Genomic_DNA"/>
</dbReference>
<dbReference type="RefSeq" id="WP_071014544.1">
    <property type="nucleotide sequence ID" value="NZ_CP017754.1"/>
</dbReference>
<dbReference type="Proteomes" id="UP000177515">
    <property type="component" value="Chromosome 1"/>
</dbReference>
<organism evidence="2 3">
    <name type="scientific">Cupriavidus malaysiensis</name>
    <dbReference type="NCBI Taxonomy" id="367825"/>
    <lineage>
        <taxon>Bacteria</taxon>
        <taxon>Pseudomonadati</taxon>
        <taxon>Pseudomonadota</taxon>
        <taxon>Betaproteobacteria</taxon>
        <taxon>Burkholderiales</taxon>
        <taxon>Burkholderiaceae</taxon>
        <taxon>Cupriavidus</taxon>
    </lineage>
</organism>
<evidence type="ECO:0000259" key="1">
    <source>
        <dbReference type="Pfam" id="PF09413"/>
    </source>
</evidence>
<name>A0ABN4TIU9_9BURK</name>
<protein>
    <recommendedName>
        <fullName evidence="1">DUF2007 domain-containing protein</fullName>
    </recommendedName>
</protein>
<keyword evidence="3" id="KW-1185">Reference proteome</keyword>
<accession>A0ABN4TIU9</accession>